<dbReference type="InterPro" id="IPR032710">
    <property type="entry name" value="NTF2-like_dom_sf"/>
</dbReference>
<keyword evidence="3" id="KW-1185">Reference proteome</keyword>
<feature type="domain" description="DUF4440" evidence="1">
    <location>
        <begin position="12"/>
        <end position="114"/>
    </location>
</feature>
<evidence type="ECO:0000313" key="3">
    <source>
        <dbReference type="Proteomes" id="UP001589532"/>
    </source>
</evidence>
<dbReference type="RefSeq" id="WP_344987807.1">
    <property type="nucleotide sequence ID" value="NZ_BAAAXV010000002.1"/>
</dbReference>
<dbReference type="Pfam" id="PF14534">
    <property type="entry name" value="DUF4440"/>
    <property type="match status" value="1"/>
</dbReference>
<organism evidence="2 3">
    <name type="scientific">Nonomuraea helvata</name>
    <dbReference type="NCBI Taxonomy" id="37484"/>
    <lineage>
        <taxon>Bacteria</taxon>
        <taxon>Bacillati</taxon>
        <taxon>Actinomycetota</taxon>
        <taxon>Actinomycetes</taxon>
        <taxon>Streptosporangiales</taxon>
        <taxon>Streptosporangiaceae</taxon>
        <taxon>Nonomuraea</taxon>
    </lineage>
</organism>
<evidence type="ECO:0000259" key="1">
    <source>
        <dbReference type="Pfam" id="PF14534"/>
    </source>
</evidence>
<gene>
    <name evidence="2" type="ORF">ACFFSA_19990</name>
</gene>
<sequence>MNTEHEVIEAALERADALAAGDPDRLRRLLHPAFHWTSHLGEQFDRDDYVRANTAGTITWKKQSLTDPEVAVVGQQVAVLRCMVADDVVTGEGGCSTFRMPMTQTWVKEEGRWLCLAGPGRGRRRGWRVAHACVPAGTRVQPWAFPVRGIREMSRIDSTGP</sequence>
<dbReference type="InterPro" id="IPR027843">
    <property type="entry name" value="DUF4440"/>
</dbReference>
<accession>A0ABV5S120</accession>
<evidence type="ECO:0000313" key="2">
    <source>
        <dbReference type="EMBL" id="MFB9625375.1"/>
    </source>
</evidence>
<dbReference type="Gene3D" id="3.10.450.50">
    <property type="match status" value="1"/>
</dbReference>
<name>A0ABV5S120_9ACTN</name>
<dbReference type="SUPFAM" id="SSF54427">
    <property type="entry name" value="NTF2-like"/>
    <property type="match status" value="1"/>
</dbReference>
<comment type="caution">
    <text evidence="2">The sequence shown here is derived from an EMBL/GenBank/DDBJ whole genome shotgun (WGS) entry which is preliminary data.</text>
</comment>
<protein>
    <submittedName>
        <fullName evidence="2">Nuclear transport factor 2 family protein</fullName>
    </submittedName>
</protein>
<proteinExistence type="predicted"/>
<dbReference type="EMBL" id="JBHMBW010000016">
    <property type="protein sequence ID" value="MFB9625375.1"/>
    <property type="molecule type" value="Genomic_DNA"/>
</dbReference>
<dbReference type="Proteomes" id="UP001589532">
    <property type="component" value="Unassembled WGS sequence"/>
</dbReference>
<reference evidence="2 3" key="1">
    <citation type="submission" date="2024-09" db="EMBL/GenBank/DDBJ databases">
        <authorList>
            <person name="Sun Q."/>
            <person name="Mori K."/>
        </authorList>
    </citation>
    <scope>NUCLEOTIDE SEQUENCE [LARGE SCALE GENOMIC DNA]</scope>
    <source>
        <strain evidence="2 3">JCM 3143</strain>
    </source>
</reference>